<dbReference type="InterPro" id="IPR054613">
    <property type="entry name" value="Peptidase_S78_dom"/>
</dbReference>
<dbReference type="GO" id="GO:0008233">
    <property type="term" value="F:peptidase activity"/>
    <property type="evidence" value="ECO:0007669"/>
    <property type="project" value="UniProtKB-KW"/>
</dbReference>
<keyword evidence="1" id="KW-1188">Viral release from host cell</keyword>
<dbReference type="Pfam" id="PF04586">
    <property type="entry name" value="Peptidase_S78"/>
    <property type="match status" value="1"/>
</dbReference>
<protein>
    <submittedName>
        <fullName evidence="5">HK97 family phage prohead protease</fullName>
    </submittedName>
</protein>
<reference evidence="6" key="1">
    <citation type="journal article" date="2019" name="Int. J. Syst. Evol. Microbiol.">
        <title>The Global Catalogue of Microorganisms (GCM) 10K type strain sequencing project: providing services to taxonomists for standard genome sequencing and annotation.</title>
        <authorList>
            <consortium name="The Broad Institute Genomics Platform"/>
            <consortium name="The Broad Institute Genome Sequencing Center for Infectious Disease"/>
            <person name="Wu L."/>
            <person name="Ma J."/>
        </authorList>
    </citation>
    <scope>NUCLEOTIDE SEQUENCE [LARGE SCALE GENOMIC DNA]</scope>
    <source>
        <strain evidence="6">CCUG 57508</strain>
    </source>
</reference>
<keyword evidence="3" id="KW-0378">Hydrolase</keyword>
<evidence type="ECO:0000313" key="5">
    <source>
        <dbReference type="EMBL" id="MFD1055440.1"/>
    </source>
</evidence>
<proteinExistence type="predicted"/>
<organism evidence="5 6">
    <name type="scientific">Terrabacter terrigena</name>
    <dbReference type="NCBI Taxonomy" id="574718"/>
    <lineage>
        <taxon>Bacteria</taxon>
        <taxon>Bacillati</taxon>
        <taxon>Actinomycetota</taxon>
        <taxon>Actinomycetes</taxon>
        <taxon>Micrococcales</taxon>
        <taxon>Intrasporangiaceae</taxon>
        <taxon>Terrabacter</taxon>
    </lineage>
</organism>
<evidence type="ECO:0000256" key="2">
    <source>
        <dbReference type="ARBA" id="ARBA00022670"/>
    </source>
</evidence>
<gene>
    <name evidence="5" type="ORF">ACFQ2V_14085</name>
</gene>
<keyword evidence="6" id="KW-1185">Reference proteome</keyword>
<dbReference type="GO" id="GO:0006508">
    <property type="term" value="P:proteolysis"/>
    <property type="evidence" value="ECO:0007669"/>
    <property type="project" value="UniProtKB-KW"/>
</dbReference>
<comment type="caution">
    <text evidence="5">The sequence shown here is derived from an EMBL/GenBank/DDBJ whole genome shotgun (WGS) entry which is preliminary data.</text>
</comment>
<evidence type="ECO:0000313" key="6">
    <source>
        <dbReference type="Proteomes" id="UP001597046"/>
    </source>
</evidence>
<feature type="domain" description="Prohead serine protease" evidence="4">
    <location>
        <begin position="13"/>
        <end position="163"/>
    </location>
</feature>
<evidence type="ECO:0000256" key="1">
    <source>
        <dbReference type="ARBA" id="ARBA00022612"/>
    </source>
</evidence>
<dbReference type="Proteomes" id="UP001597046">
    <property type="component" value="Unassembled WGS sequence"/>
</dbReference>
<accession>A0ABW3MXY5</accession>
<evidence type="ECO:0000259" key="4">
    <source>
        <dbReference type="Pfam" id="PF04586"/>
    </source>
</evidence>
<dbReference type="EMBL" id="JBHTKH010000009">
    <property type="protein sequence ID" value="MFD1055440.1"/>
    <property type="molecule type" value="Genomic_DNA"/>
</dbReference>
<sequence length="222" mass="24723">MTDLERRFTPGQVEVRASAEKQRTIGGYAAKFNVQSRNLGGFVERIAPEAFNKSRGDGWPEVMARYNHDDNMLLGTTVARTLRLTVDNVGLNYDVDVPQARSDVYELVSRGDVAKSSFAFIVPPGGDDWSLNDLDIPLRTLLSVKLVDVAPVNTPAYLDTSTGLRSLARKVEAPLEDVRRLAEQNELRRFFKRTDGGTEAAKHDFGAAARMSLLNRQRDPWA</sequence>
<evidence type="ECO:0000256" key="3">
    <source>
        <dbReference type="ARBA" id="ARBA00022801"/>
    </source>
</evidence>
<name>A0ABW3MXY5_9MICO</name>
<dbReference type="RefSeq" id="WP_386053477.1">
    <property type="nucleotide sequence ID" value="NZ_JBHTKH010000009.1"/>
</dbReference>
<keyword evidence="2 5" id="KW-0645">Protease</keyword>